<sequence length="59" mass="6149">MIKIVKKKVVNSKKSSRLALLAMAIMAEVAAARPGPREAQVPAEAAQGTEAGEADKCDV</sequence>
<comment type="caution">
    <text evidence="2">The sequence shown here is derived from an EMBL/GenBank/DDBJ whole genome shotgun (WGS) entry which is preliminary data.</text>
</comment>
<dbReference type="AlphaFoldDB" id="A0AAV9EE50"/>
<reference evidence="2" key="2">
    <citation type="submission" date="2023-06" db="EMBL/GenBank/DDBJ databases">
        <authorList>
            <person name="Ma L."/>
            <person name="Liu K.-W."/>
            <person name="Li Z."/>
            <person name="Hsiao Y.-Y."/>
            <person name="Qi Y."/>
            <person name="Fu T."/>
            <person name="Tang G."/>
            <person name="Zhang D."/>
            <person name="Sun W.-H."/>
            <person name="Liu D.-K."/>
            <person name="Li Y."/>
            <person name="Chen G.-Z."/>
            <person name="Liu X.-D."/>
            <person name="Liao X.-Y."/>
            <person name="Jiang Y.-T."/>
            <person name="Yu X."/>
            <person name="Hao Y."/>
            <person name="Huang J."/>
            <person name="Zhao X.-W."/>
            <person name="Ke S."/>
            <person name="Chen Y.-Y."/>
            <person name="Wu W.-L."/>
            <person name="Hsu J.-L."/>
            <person name="Lin Y.-F."/>
            <person name="Huang M.-D."/>
            <person name="Li C.-Y."/>
            <person name="Huang L."/>
            <person name="Wang Z.-W."/>
            <person name="Zhao X."/>
            <person name="Zhong W.-Y."/>
            <person name="Peng D.-H."/>
            <person name="Ahmad S."/>
            <person name="Lan S."/>
            <person name="Zhang J.-S."/>
            <person name="Tsai W.-C."/>
            <person name="Van De Peer Y."/>
            <person name="Liu Z.-J."/>
        </authorList>
    </citation>
    <scope>NUCLEOTIDE SEQUENCE</scope>
    <source>
        <strain evidence="2">CP</strain>
        <tissue evidence="2">Leaves</tissue>
    </source>
</reference>
<evidence type="ECO:0000256" key="1">
    <source>
        <dbReference type="SAM" id="MobiDB-lite"/>
    </source>
</evidence>
<keyword evidence="3" id="KW-1185">Reference proteome</keyword>
<evidence type="ECO:0000313" key="2">
    <source>
        <dbReference type="EMBL" id="KAK1311472.1"/>
    </source>
</evidence>
<dbReference type="Proteomes" id="UP001180020">
    <property type="component" value="Unassembled WGS sequence"/>
</dbReference>
<organism evidence="2 3">
    <name type="scientific">Acorus calamus</name>
    <name type="common">Sweet flag</name>
    <dbReference type="NCBI Taxonomy" id="4465"/>
    <lineage>
        <taxon>Eukaryota</taxon>
        <taxon>Viridiplantae</taxon>
        <taxon>Streptophyta</taxon>
        <taxon>Embryophyta</taxon>
        <taxon>Tracheophyta</taxon>
        <taxon>Spermatophyta</taxon>
        <taxon>Magnoliopsida</taxon>
        <taxon>Liliopsida</taxon>
        <taxon>Acoraceae</taxon>
        <taxon>Acorus</taxon>
    </lineage>
</organism>
<name>A0AAV9EE50_ACOCL</name>
<protein>
    <submittedName>
        <fullName evidence="2">Uncharacterized protein</fullName>
    </submittedName>
</protein>
<gene>
    <name evidence="2" type="ORF">QJS10_CPA08g01530</name>
</gene>
<accession>A0AAV9EE50</accession>
<proteinExistence type="predicted"/>
<reference evidence="2" key="1">
    <citation type="journal article" date="2023" name="Nat. Commun.">
        <title>Diploid and tetraploid genomes of Acorus and the evolution of monocots.</title>
        <authorList>
            <person name="Ma L."/>
            <person name="Liu K.W."/>
            <person name="Li Z."/>
            <person name="Hsiao Y.Y."/>
            <person name="Qi Y."/>
            <person name="Fu T."/>
            <person name="Tang G.D."/>
            <person name="Zhang D."/>
            <person name="Sun W.H."/>
            <person name="Liu D.K."/>
            <person name="Li Y."/>
            <person name="Chen G.Z."/>
            <person name="Liu X.D."/>
            <person name="Liao X.Y."/>
            <person name="Jiang Y.T."/>
            <person name="Yu X."/>
            <person name="Hao Y."/>
            <person name="Huang J."/>
            <person name="Zhao X.W."/>
            <person name="Ke S."/>
            <person name="Chen Y.Y."/>
            <person name="Wu W.L."/>
            <person name="Hsu J.L."/>
            <person name="Lin Y.F."/>
            <person name="Huang M.D."/>
            <person name="Li C.Y."/>
            <person name="Huang L."/>
            <person name="Wang Z.W."/>
            <person name="Zhao X."/>
            <person name="Zhong W.Y."/>
            <person name="Peng D.H."/>
            <person name="Ahmad S."/>
            <person name="Lan S."/>
            <person name="Zhang J.S."/>
            <person name="Tsai W.C."/>
            <person name="Van de Peer Y."/>
            <person name="Liu Z.J."/>
        </authorList>
    </citation>
    <scope>NUCLEOTIDE SEQUENCE</scope>
    <source>
        <strain evidence="2">CP</strain>
    </source>
</reference>
<dbReference type="EMBL" id="JAUJYO010000008">
    <property type="protein sequence ID" value="KAK1311472.1"/>
    <property type="molecule type" value="Genomic_DNA"/>
</dbReference>
<feature type="region of interest" description="Disordered" evidence="1">
    <location>
        <begin position="34"/>
        <end position="59"/>
    </location>
</feature>
<evidence type="ECO:0000313" key="3">
    <source>
        <dbReference type="Proteomes" id="UP001180020"/>
    </source>
</evidence>